<dbReference type="PIRSF" id="PIRSF002070">
    <property type="entry name" value="SSB"/>
    <property type="match status" value="1"/>
</dbReference>
<comment type="function">
    <text evidence="3">Plays an important role in DNA replication, recombination and repair. Binds to ssDNA and to an array of partner proteins to recruit them to their sites of action during DNA metabolism.</text>
</comment>
<dbReference type="NCBIfam" id="TIGR00621">
    <property type="entry name" value="ssb"/>
    <property type="match status" value="1"/>
</dbReference>
<evidence type="ECO:0000313" key="7">
    <source>
        <dbReference type="Proteomes" id="UP000025061"/>
    </source>
</evidence>
<dbReference type="InterPro" id="IPR012340">
    <property type="entry name" value="NA-bd_OB-fold"/>
</dbReference>
<dbReference type="AlphaFoldDB" id="A0A059F908"/>
<organism evidence="6 7">
    <name type="scientific">Hyphomonas hirschiana VP5</name>
    <dbReference type="NCBI Taxonomy" id="1280951"/>
    <lineage>
        <taxon>Bacteria</taxon>
        <taxon>Pseudomonadati</taxon>
        <taxon>Pseudomonadota</taxon>
        <taxon>Alphaproteobacteria</taxon>
        <taxon>Hyphomonadales</taxon>
        <taxon>Hyphomonadaceae</taxon>
        <taxon>Hyphomonas</taxon>
    </lineage>
</organism>
<comment type="caution">
    <text evidence="3">Lacks conserved residue(s) required for the propagation of feature annotation.</text>
</comment>
<gene>
    <name evidence="6" type="ORF">HHI_16417</name>
</gene>
<proteinExistence type="inferred from homology"/>
<dbReference type="GO" id="GO:0006281">
    <property type="term" value="P:DNA repair"/>
    <property type="evidence" value="ECO:0007669"/>
    <property type="project" value="UniProtKB-UniRule"/>
</dbReference>
<evidence type="ECO:0000256" key="1">
    <source>
        <dbReference type="ARBA" id="ARBA00023125"/>
    </source>
</evidence>
<sequence length="163" mass="17522">MAGSVNKVILVGNLGADPEVKQFQNGGQVCNLRIATSETWRDKASGERKERTEWHTVAIFSEGLVKVAQSYLKKGSKVYLEGKLQTRKWQDKDGNDRYTTEIVLQGFDATLVMLDGRGEGGGASAGGGGRDMGYSGGGNGGGRQQMSGPKESFSQDLDDEIPF</sequence>
<dbReference type="EMBL" id="ARYI01000020">
    <property type="protein sequence ID" value="KCZ87085.1"/>
    <property type="molecule type" value="Genomic_DNA"/>
</dbReference>
<evidence type="ECO:0000256" key="5">
    <source>
        <dbReference type="SAM" id="MobiDB-lite"/>
    </source>
</evidence>
<feature type="short sequence motif" description="Important for interaction with partner proteins" evidence="3">
    <location>
        <begin position="158"/>
        <end position="163"/>
    </location>
</feature>
<dbReference type="OrthoDB" id="9809878at2"/>
<dbReference type="InterPro" id="IPR000424">
    <property type="entry name" value="Primosome_PriB/ssb"/>
</dbReference>
<dbReference type="Pfam" id="PF00436">
    <property type="entry name" value="SSB"/>
    <property type="match status" value="1"/>
</dbReference>
<dbReference type="GO" id="GO:0006260">
    <property type="term" value="P:DNA replication"/>
    <property type="evidence" value="ECO:0007669"/>
    <property type="project" value="UniProtKB-UniRule"/>
</dbReference>
<dbReference type="Gene3D" id="2.40.50.140">
    <property type="entry name" value="Nucleic acid-binding proteins"/>
    <property type="match status" value="1"/>
</dbReference>
<dbReference type="HAMAP" id="MF_00984">
    <property type="entry name" value="SSB"/>
    <property type="match status" value="1"/>
</dbReference>
<dbReference type="GO" id="GO:0003697">
    <property type="term" value="F:single-stranded DNA binding"/>
    <property type="evidence" value="ECO:0007669"/>
    <property type="project" value="UniProtKB-UniRule"/>
</dbReference>
<dbReference type="Proteomes" id="UP000025061">
    <property type="component" value="Unassembled WGS sequence"/>
</dbReference>
<comment type="caution">
    <text evidence="6">The sequence shown here is derived from an EMBL/GenBank/DDBJ whole genome shotgun (WGS) entry which is preliminary data.</text>
</comment>
<protein>
    <recommendedName>
        <fullName evidence="3 4">Single-stranded DNA-binding protein</fullName>
        <shortName evidence="3">SSB</shortName>
    </recommendedName>
</protein>
<dbReference type="PROSITE" id="PS50935">
    <property type="entry name" value="SSB"/>
    <property type="match status" value="1"/>
</dbReference>
<keyword evidence="1 3" id="KW-0238">DNA-binding</keyword>
<dbReference type="GO" id="GO:0009295">
    <property type="term" value="C:nucleoid"/>
    <property type="evidence" value="ECO:0007669"/>
    <property type="project" value="TreeGrafter"/>
</dbReference>
<evidence type="ECO:0000256" key="2">
    <source>
        <dbReference type="ARBA" id="ARBA00023172"/>
    </source>
</evidence>
<dbReference type="InterPro" id="IPR011344">
    <property type="entry name" value="ssDNA-bd"/>
</dbReference>
<dbReference type="RefSeq" id="WP_011647740.1">
    <property type="nucleotide sequence ID" value="NZ_ARYI01000020.1"/>
</dbReference>
<evidence type="ECO:0000313" key="6">
    <source>
        <dbReference type="EMBL" id="KCZ87085.1"/>
    </source>
</evidence>
<dbReference type="SUPFAM" id="SSF50249">
    <property type="entry name" value="Nucleic acid-binding proteins"/>
    <property type="match status" value="1"/>
</dbReference>
<keyword evidence="2 3" id="KW-0233">DNA recombination</keyword>
<dbReference type="PANTHER" id="PTHR10302">
    <property type="entry name" value="SINGLE-STRANDED DNA-BINDING PROTEIN"/>
    <property type="match status" value="1"/>
</dbReference>
<keyword evidence="3" id="KW-0235">DNA replication</keyword>
<comment type="subunit">
    <text evidence="3">Homotetramer.</text>
</comment>
<keyword evidence="7" id="KW-1185">Reference proteome</keyword>
<dbReference type="PANTHER" id="PTHR10302:SF27">
    <property type="entry name" value="SINGLE-STRANDED DNA-BINDING PROTEIN"/>
    <property type="match status" value="1"/>
</dbReference>
<accession>A0A059F908</accession>
<keyword evidence="3" id="KW-0227">DNA damage</keyword>
<reference evidence="6 7" key="1">
    <citation type="submission" date="2013-04" db="EMBL/GenBank/DDBJ databases">
        <title>Hyphomonas hirschiana VP5 Genome Sequencing.</title>
        <authorList>
            <person name="Lai Q."/>
            <person name="Shao Z."/>
        </authorList>
    </citation>
    <scope>NUCLEOTIDE SEQUENCE [LARGE SCALE GENOMIC DNA]</scope>
    <source>
        <strain evidence="6 7">VP5</strain>
    </source>
</reference>
<evidence type="ECO:0000256" key="4">
    <source>
        <dbReference type="PIRNR" id="PIRNR002070"/>
    </source>
</evidence>
<name>A0A059F908_9PROT</name>
<keyword evidence="3" id="KW-0234">DNA repair</keyword>
<evidence type="ECO:0000256" key="3">
    <source>
        <dbReference type="HAMAP-Rule" id="MF_00984"/>
    </source>
</evidence>
<dbReference type="PATRIC" id="fig|1280951.3.peg.3308"/>
<dbReference type="CDD" id="cd04496">
    <property type="entry name" value="SSB_OBF"/>
    <property type="match status" value="1"/>
</dbReference>
<feature type="region of interest" description="Disordered" evidence="5">
    <location>
        <begin position="121"/>
        <end position="163"/>
    </location>
</feature>
<dbReference type="NCBIfam" id="NF004972">
    <property type="entry name" value="PRK06341.1"/>
    <property type="match status" value="1"/>
</dbReference>
<dbReference type="GO" id="GO:0006310">
    <property type="term" value="P:DNA recombination"/>
    <property type="evidence" value="ECO:0007669"/>
    <property type="project" value="UniProtKB-UniRule"/>
</dbReference>
<feature type="compositionally biased region" description="Gly residues" evidence="5">
    <location>
        <begin position="121"/>
        <end position="143"/>
    </location>
</feature>